<dbReference type="SUPFAM" id="SSF50630">
    <property type="entry name" value="Acid proteases"/>
    <property type="match status" value="1"/>
</dbReference>
<dbReference type="InterPro" id="IPR018061">
    <property type="entry name" value="Retropepsins"/>
</dbReference>
<dbReference type="Gene3D" id="2.40.70.10">
    <property type="entry name" value="Acid Proteases"/>
    <property type="match status" value="1"/>
</dbReference>
<evidence type="ECO:0000256" key="2">
    <source>
        <dbReference type="SAM" id="MobiDB-lite"/>
    </source>
</evidence>
<dbReference type="InterPro" id="IPR021109">
    <property type="entry name" value="Peptidase_aspartic_dom_sf"/>
</dbReference>
<feature type="region of interest" description="Disordered" evidence="2">
    <location>
        <begin position="171"/>
        <end position="224"/>
    </location>
</feature>
<feature type="domain" description="Peptidase A2" evidence="3">
    <location>
        <begin position="72"/>
        <end position="159"/>
    </location>
</feature>
<name>A0A7J6KLR4_PERCH</name>
<gene>
    <name evidence="4" type="ORF">FOL47_004556</name>
</gene>
<dbReference type="Pfam" id="PF00077">
    <property type="entry name" value="RVP"/>
    <property type="match status" value="1"/>
</dbReference>
<evidence type="ECO:0000256" key="1">
    <source>
        <dbReference type="ARBA" id="ARBA00022801"/>
    </source>
</evidence>
<dbReference type="GO" id="GO:0004190">
    <property type="term" value="F:aspartic-type endopeptidase activity"/>
    <property type="evidence" value="ECO:0007669"/>
    <property type="project" value="InterPro"/>
</dbReference>
<evidence type="ECO:0000313" key="5">
    <source>
        <dbReference type="Proteomes" id="UP000591131"/>
    </source>
</evidence>
<keyword evidence="1" id="KW-0378">Hydrolase</keyword>
<feature type="compositionally biased region" description="Polar residues" evidence="2">
    <location>
        <begin position="185"/>
        <end position="201"/>
    </location>
</feature>
<sequence length="224" mass="23334">TKSPTALQATALSDDHDSDANIDVDCGLAFVTYLHAPAEPCTRQAVSLQTAPPEPRLTVTLGESSSPSRPTISVLLDTGATTGLIGKTYVDRLITKKVIPPSRLTTIDPVVITYGNGSQAHTTIEVCLPLSLTLDGHTHEVHLLVVSGMKPAMVFGRSVLKQLRVNLRYAPSKSTNAHPPVDVSASGTPDSAQRPSGSSPPHQTPLAAPSATAAPSTASHLQAT</sequence>
<keyword evidence="5" id="KW-1185">Reference proteome</keyword>
<protein>
    <recommendedName>
        <fullName evidence="3">Peptidase A2 domain-containing protein</fullName>
    </recommendedName>
</protein>
<comment type="caution">
    <text evidence="4">The sequence shown here is derived from an EMBL/GenBank/DDBJ whole genome shotgun (WGS) entry which is preliminary data.</text>
</comment>
<dbReference type="PROSITE" id="PS50175">
    <property type="entry name" value="ASP_PROT_RETROV"/>
    <property type="match status" value="1"/>
</dbReference>
<reference evidence="4 5" key="1">
    <citation type="submission" date="2020-04" db="EMBL/GenBank/DDBJ databases">
        <title>Perkinsus chesapeaki whole genome sequence.</title>
        <authorList>
            <person name="Bogema D.R."/>
        </authorList>
    </citation>
    <scope>NUCLEOTIDE SEQUENCE [LARGE SCALE GENOMIC DNA]</scope>
    <source>
        <strain evidence="4">ATCC PRA-425</strain>
    </source>
</reference>
<dbReference type="AlphaFoldDB" id="A0A7J6KLR4"/>
<feature type="non-terminal residue" evidence="4">
    <location>
        <position position="1"/>
    </location>
</feature>
<dbReference type="GO" id="GO:0006508">
    <property type="term" value="P:proteolysis"/>
    <property type="evidence" value="ECO:0007669"/>
    <property type="project" value="InterPro"/>
</dbReference>
<evidence type="ECO:0000259" key="3">
    <source>
        <dbReference type="PROSITE" id="PS50175"/>
    </source>
</evidence>
<feature type="compositionally biased region" description="Low complexity" evidence="2">
    <location>
        <begin position="204"/>
        <end position="224"/>
    </location>
</feature>
<dbReference type="CDD" id="cd00303">
    <property type="entry name" value="retropepsin_like"/>
    <property type="match status" value="1"/>
</dbReference>
<dbReference type="InterPro" id="IPR001995">
    <property type="entry name" value="Peptidase_A2_cat"/>
</dbReference>
<organism evidence="4 5">
    <name type="scientific">Perkinsus chesapeaki</name>
    <name type="common">Clam parasite</name>
    <name type="synonym">Perkinsus andrewsi</name>
    <dbReference type="NCBI Taxonomy" id="330153"/>
    <lineage>
        <taxon>Eukaryota</taxon>
        <taxon>Sar</taxon>
        <taxon>Alveolata</taxon>
        <taxon>Perkinsozoa</taxon>
        <taxon>Perkinsea</taxon>
        <taxon>Perkinsida</taxon>
        <taxon>Perkinsidae</taxon>
        <taxon>Perkinsus</taxon>
    </lineage>
</organism>
<dbReference type="EMBL" id="JAAPAO010002594">
    <property type="protein sequence ID" value="KAF4647456.1"/>
    <property type="molecule type" value="Genomic_DNA"/>
</dbReference>
<dbReference type="OrthoDB" id="10492246at2759"/>
<feature type="non-terminal residue" evidence="4">
    <location>
        <position position="224"/>
    </location>
</feature>
<accession>A0A7J6KLR4</accession>
<dbReference type="Proteomes" id="UP000591131">
    <property type="component" value="Unassembled WGS sequence"/>
</dbReference>
<proteinExistence type="predicted"/>
<evidence type="ECO:0000313" key="4">
    <source>
        <dbReference type="EMBL" id="KAF4647456.1"/>
    </source>
</evidence>